<feature type="coiled-coil region" evidence="9">
    <location>
        <begin position="697"/>
        <end position="735"/>
    </location>
</feature>
<feature type="region of interest" description="Disordered" evidence="10">
    <location>
        <begin position="299"/>
        <end position="320"/>
    </location>
</feature>
<name>Q4RZL1_TETNG</name>
<evidence type="ECO:0000256" key="1">
    <source>
        <dbReference type="ARBA" id="ARBA00008874"/>
    </source>
</evidence>
<feature type="region of interest" description="Disordered" evidence="10">
    <location>
        <begin position="335"/>
        <end position="412"/>
    </location>
</feature>
<dbReference type="GO" id="GO:0004674">
    <property type="term" value="F:protein serine/threonine kinase activity"/>
    <property type="evidence" value="ECO:0007669"/>
    <property type="project" value="UniProtKB-KW"/>
</dbReference>
<sequence>MTVSANQNLTLQAQNKQTGILAAAKVIKTKTEEELEDYMVEIDILASCDHQNIVKLFDAFYYESRLWILIEFCAGGAVDDIMLELDRPLTEPQIRVVCKQTLQALIYLHENHIIHRDLKAGNILLTMDGDVKLADFGVSAKNTKTLQRREEHFSFGTPYWMAPEVVMCETSKDHPYDSKADIWSLGITLIEFAQIEPPNHEMNPMRVLLRIVKSDPPTLMQPSRWSPEFRDFLKRCLDKHVDNRWSPSQLLQGHKRAPSDASVASSEDEKICLSPTLLESVPEKMEAILPATTPTELSAADAVAEPSGGPLKRTTNAPLDNGDVYQKALEENPLPEVEDAASPETEAEPTAPVAQMHHLEITAADTRKVEVEEKEVGSGEILPTEQASSPMSEVSDEKTEESESPTEEEDQYKHLKVTLTLPEQNKVVPKEENVEKPAGKDNINTNGEKVHDKTKDARMRDSYSGVPATDNRNIDLNLSISSFLSKAKEPASVSGQVTPKSGSLSLFMMRFNSPLLFFNPLVIKRQKKTLKKTRKFIVDGVEVSVTTSKIITDNDTKNEEMRFLRRQELRELRLLQKEEQRAQQQLSNKLQQQKEQLYRRFEQETTSKKRQYDQEVENMERQQKQTIERLEQEHTNRLREEAKRIKAEQDKELSKYQNALKNHKKQVSVRSTTYFMSVAHKWFRNRRTDETPAIEEQEFLQKQQQELHRALEKIIQQHKHELATTERDCLNHKQQLLRAGKAAMWELEERHLQEKHLLSKQQLKDQYFMQRHQLLKRHEKEMEQMQRYNQRIIEELKNKQTQEKARLPKIQRSDAKTRMAMFKKSLHITGAFVSPEQERERVKQFAAQEERRQKNERLHQLQKHENQMRDLQLQREANVRELQQLQNEKCHLLIEHETPKLKELDEEHSLKLKEWREKLGPRKKALEDEFSRKLKEQEVFFKMTGDSECLNPSAQNRISKFYPIPSVHSTG</sequence>
<dbReference type="InterPro" id="IPR008271">
    <property type="entry name" value="Ser/Thr_kinase_AS"/>
</dbReference>
<evidence type="ECO:0000256" key="8">
    <source>
        <dbReference type="ARBA" id="ARBA00048679"/>
    </source>
</evidence>
<dbReference type="Gene3D" id="1.10.510.10">
    <property type="entry name" value="Transferase(Phosphotransferase) domain 1"/>
    <property type="match status" value="1"/>
</dbReference>
<dbReference type="GO" id="GO:0005524">
    <property type="term" value="F:ATP binding"/>
    <property type="evidence" value="ECO:0007669"/>
    <property type="project" value="InterPro"/>
</dbReference>
<feature type="compositionally biased region" description="Acidic residues" evidence="10">
    <location>
        <begin position="398"/>
        <end position="410"/>
    </location>
</feature>
<dbReference type="PANTHER" id="PTHR46538:SF1">
    <property type="entry name" value="NON-SPECIFIC SERINE_THREONINE PROTEIN KINASE"/>
    <property type="match status" value="1"/>
</dbReference>
<keyword evidence="9" id="KW-0175">Coiled coil</keyword>
<feature type="non-terminal residue" evidence="12">
    <location>
        <position position="971"/>
    </location>
</feature>
<evidence type="ECO:0000256" key="6">
    <source>
        <dbReference type="ARBA" id="ARBA00022777"/>
    </source>
</evidence>
<evidence type="ECO:0000256" key="7">
    <source>
        <dbReference type="ARBA" id="ARBA00047899"/>
    </source>
</evidence>
<dbReference type="PROSITE" id="PS00108">
    <property type="entry name" value="PROTEIN_KINASE_ST"/>
    <property type="match status" value="1"/>
</dbReference>
<feature type="region of interest" description="Disordered" evidence="10">
    <location>
        <begin position="602"/>
        <end position="623"/>
    </location>
</feature>
<comment type="catalytic activity">
    <reaction evidence="7">
        <text>L-threonyl-[protein] + ATP = O-phospho-L-threonyl-[protein] + ADP + H(+)</text>
        <dbReference type="Rhea" id="RHEA:46608"/>
        <dbReference type="Rhea" id="RHEA-COMP:11060"/>
        <dbReference type="Rhea" id="RHEA-COMP:11605"/>
        <dbReference type="ChEBI" id="CHEBI:15378"/>
        <dbReference type="ChEBI" id="CHEBI:30013"/>
        <dbReference type="ChEBI" id="CHEBI:30616"/>
        <dbReference type="ChEBI" id="CHEBI:61977"/>
        <dbReference type="ChEBI" id="CHEBI:456216"/>
        <dbReference type="EC" id="2.7.11.1"/>
    </reaction>
</comment>
<feature type="compositionally biased region" description="Acidic residues" evidence="10">
    <location>
        <begin position="336"/>
        <end position="347"/>
    </location>
</feature>
<dbReference type="AlphaFoldDB" id="Q4RZL1"/>
<dbReference type="InterPro" id="IPR011009">
    <property type="entry name" value="Kinase-like_dom_sf"/>
</dbReference>
<dbReference type="EC" id="2.7.11.1" evidence="2"/>
<feature type="compositionally biased region" description="Basic and acidic residues" evidence="10">
    <location>
        <begin position="430"/>
        <end position="439"/>
    </location>
</feature>
<evidence type="ECO:0000256" key="5">
    <source>
        <dbReference type="ARBA" id="ARBA00022679"/>
    </source>
</evidence>
<evidence type="ECO:0000256" key="2">
    <source>
        <dbReference type="ARBA" id="ARBA00012513"/>
    </source>
</evidence>
<reference evidence="12" key="2">
    <citation type="submission" date="2004-02" db="EMBL/GenBank/DDBJ databases">
        <authorList>
            <consortium name="Genoscope"/>
            <consortium name="Whitehead Institute Centre for Genome Research"/>
        </authorList>
    </citation>
    <scope>NUCLEOTIDE SEQUENCE</scope>
</reference>
<comment type="catalytic activity">
    <reaction evidence="8">
        <text>L-seryl-[protein] + ATP = O-phospho-L-seryl-[protein] + ADP + H(+)</text>
        <dbReference type="Rhea" id="RHEA:17989"/>
        <dbReference type="Rhea" id="RHEA-COMP:9863"/>
        <dbReference type="Rhea" id="RHEA-COMP:11604"/>
        <dbReference type="ChEBI" id="CHEBI:15378"/>
        <dbReference type="ChEBI" id="CHEBI:29999"/>
        <dbReference type="ChEBI" id="CHEBI:30616"/>
        <dbReference type="ChEBI" id="CHEBI:83421"/>
        <dbReference type="ChEBI" id="CHEBI:456216"/>
        <dbReference type="EC" id="2.7.11.1"/>
    </reaction>
</comment>
<dbReference type="SUPFAM" id="SSF56112">
    <property type="entry name" value="Protein kinase-like (PK-like)"/>
    <property type="match status" value="1"/>
</dbReference>
<evidence type="ECO:0000256" key="4">
    <source>
        <dbReference type="ARBA" id="ARBA00022553"/>
    </source>
</evidence>
<feature type="coiled-coil region" evidence="9">
    <location>
        <begin position="771"/>
        <end position="802"/>
    </location>
</feature>
<feature type="region of interest" description="Disordered" evidence="10">
    <location>
        <begin position="247"/>
        <end position="269"/>
    </location>
</feature>
<evidence type="ECO:0000256" key="9">
    <source>
        <dbReference type="SAM" id="Coils"/>
    </source>
</evidence>
<dbReference type="SMART" id="SM00220">
    <property type="entry name" value="S_TKc"/>
    <property type="match status" value="1"/>
</dbReference>
<reference evidence="12" key="1">
    <citation type="journal article" date="2004" name="Nature">
        <title>Genome duplication in the teleost fish Tetraodon nigroviridis reveals the early vertebrate proto-karyotype.</title>
        <authorList>
            <person name="Jaillon O."/>
            <person name="Aury J.-M."/>
            <person name="Brunet F."/>
            <person name="Petit J.-L."/>
            <person name="Stange-Thomann N."/>
            <person name="Mauceli E."/>
            <person name="Bouneau L."/>
            <person name="Fischer C."/>
            <person name="Ozouf-Costaz C."/>
            <person name="Bernot A."/>
            <person name="Nicaud S."/>
            <person name="Jaffe D."/>
            <person name="Fisher S."/>
            <person name="Lutfalla G."/>
            <person name="Dossat C."/>
            <person name="Segurens B."/>
            <person name="Dasilva C."/>
            <person name="Salanoubat M."/>
            <person name="Levy M."/>
            <person name="Boudet N."/>
            <person name="Castellano S."/>
            <person name="Anthouard V."/>
            <person name="Jubin C."/>
            <person name="Castelli V."/>
            <person name="Katinka M."/>
            <person name="Vacherie B."/>
            <person name="Biemont C."/>
            <person name="Skalli Z."/>
            <person name="Cattolico L."/>
            <person name="Poulain J."/>
            <person name="De Berardinis V."/>
            <person name="Cruaud C."/>
            <person name="Duprat S."/>
            <person name="Brottier P."/>
            <person name="Coutanceau J.-P."/>
            <person name="Gouzy J."/>
            <person name="Parra G."/>
            <person name="Lardier G."/>
            <person name="Chapple C."/>
            <person name="McKernan K.J."/>
            <person name="McEwan P."/>
            <person name="Bosak S."/>
            <person name="Kellis M."/>
            <person name="Volff J.-N."/>
            <person name="Guigo R."/>
            <person name="Zody M.C."/>
            <person name="Mesirov J."/>
            <person name="Lindblad-Toh K."/>
            <person name="Birren B."/>
            <person name="Nusbaum C."/>
            <person name="Kahn D."/>
            <person name="Robinson-Rechavi M."/>
            <person name="Laudet V."/>
            <person name="Schachter V."/>
            <person name="Quetier F."/>
            <person name="Saurin W."/>
            <person name="Scarpelli C."/>
            <person name="Wincker P."/>
            <person name="Lander E.S."/>
            <person name="Weissenbach J."/>
            <person name="Roest Crollius H."/>
        </authorList>
    </citation>
    <scope>NUCLEOTIDE SEQUENCE [LARGE SCALE GENOMIC DNA]</scope>
</reference>
<gene>
    <name evidence="12" type="ORF">GSTENG00026424001</name>
</gene>
<dbReference type="PANTHER" id="PTHR46538">
    <property type="entry name" value="PROTEIN KINASE DOMAIN-CONTAINING PROTEIN"/>
    <property type="match status" value="1"/>
</dbReference>
<dbReference type="PROSITE" id="PS50011">
    <property type="entry name" value="PROTEIN_KINASE_DOM"/>
    <property type="match status" value="1"/>
</dbReference>
<proteinExistence type="inferred from homology"/>
<keyword evidence="3" id="KW-0723">Serine/threonine-protein kinase</keyword>
<keyword evidence="6" id="KW-0418">Kinase</keyword>
<comment type="similarity">
    <text evidence="1">Belongs to the protein kinase superfamily. STE Ser/Thr protein kinase family. STE20 subfamily.</text>
</comment>
<organism evidence="12">
    <name type="scientific">Tetraodon nigroviridis</name>
    <name type="common">Spotted green pufferfish</name>
    <name type="synonym">Chelonodon nigroviridis</name>
    <dbReference type="NCBI Taxonomy" id="99883"/>
    <lineage>
        <taxon>Eukaryota</taxon>
        <taxon>Metazoa</taxon>
        <taxon>Chordata</taxon>
        <taxon>Craniata</taxon>
        <taxon>Vertebrata</taxon>
        <taxon>Euteleostomi</taxon>
        <taxon>Actinopterygii</taxon>
        <taxon>Neopterygii</taxon>
        <taxon>Teleostei</taxon>
        <taxon>Neoteleostei</taxon>
        <taxon>Acanthomorphata</taxon>
        <taxon>Eupercaria</taxon>
        <taxon>Tetraodontiformes</taxon>
        <taxon>Tetradontoidea</taxon>
        <taxon>Tetraodontidae</taxon>
        <taxon>Tetraodon</taxon>
    </lineage>
</organism>
<dbReference type="InterPro" id="IPR051585">
    <property type="entry name" value="STE20_Ser/Thr_Kinases"/>
</dbReference>
<feature type="compositionally biased region" description="Basic and acidic residues" evidence="10">
    <location>
        <begin position="448"/>
        <end position="461"/>
    </location>
</feature>
<dbReference type="InterPro" id="IPR000719">
    <property type="entry name" value="Prot_kinase_dom"/>
</dbReference>
<dbReference type="Pfam" id="PF12474">
    <property type="entry name" value="PKK"/>
    <property type="match status" value="2"/>
</dbReference>
<dbReference type="EMBL" id="CAAE01014786">
    <property type="protein sequence ID" value="CAG06171.1"/>
    <property type="molecule type" value="Genomic_DNA"/>
</dbReference>
<dbReference type="Gene3D" id="3.30.200.20">
    <property type="entry name" value="Phosphorylase Kinase, domain 1"/>
    <property type="match status" value="1"/>
</dbReference>
<keyword evidence="5" id="KW-0808">Transferase</keyword>
<dbReference type="InterPro" id="IPR022165">
    <property type="entry name" value="PKK"/>
</dbReference>
<dbReference type="FunFam" id="1.10.510.10:FF:001298">
    <property type="entry name" value="STE20-like kinase"/>
    <property type="match status" value="1"/>
</dbReference>
<feature type="region of interest" description="Disordered" evidence="10">
    <location>
        <begin position="430"/>
        <end position="468"/>
    </location>
</feature>
<protein>
    <recommendedName>
        <fullName evidence="2">non-specific serine/threonine protein kinase</fullName>
        <ecNumber evidence="2">2.7.11.1</ecNumber>
    </recommendedName>
</protein>
<dbReference type="Pfam" id="PF00069">
    <property type="entry name" value="Pkinase"/>
    <property type="match status" value="1"/>
</dbReference>
<dbReference type="OrthoDB" id="10027016at2759"/>
<keyword evidence="4" id="KW-0597">Phosphoprotein</keyword>
<evidence type="ECO:0000259" key="11">
    <source>
        <dbReference type="PROSITE" id="PS50011"/>
    </source>
</evidence>
<feature type="coiled-coil region" evidence="9">
    <location>
        <begin position="847"/>
        <end position="888"/>
    </location>
</feature>
<feature type="domain" description="Protein kinase" evidence="11">
    <location>
        <begin position="1"/>
        <end position="257"/>
    </location>
</feature>
<feature type="compositionally biased region" description="Basic and acidic residues" evidence="10">
    <location>
        <begin position="357"/>
        <end position="377"/>
    </location>
</feature>
<evidence type="ECO:0000313" key="12">
    <source>
        <dbReference type="EMBL" id="CAG06171.1"/>
    </source>
</evidence>
<evidence type="ECO:0000256" key="3">
    <source>
        <dbReference type="ARBA" id="ARBA00022527"/>
    </source>
</evidence>
<accession>Q4RZL1</accession>
<dbReference type="KEGG" id="tng:GSTEN00026424G001"/>
<evidence type="ECO:0000256" key="10">
    <source>
        <dbReference type="SAM" id="MobiDB-lite"/>
    </source>
</evidence>